<evidence type="ECO:0000256" key="5">
    <source>
        <dbReference type="ARBA" id="ARBA00022670"/>
    </source>
</evidence>
<keyword evidence="9" id="KW-0862">Zinc</keyword>
<evidence type="ECO:0000259" key="17">
    <source>
        <dbReference type="Pfam" id="PF02225"/>
    </source>
</evidence>
<dbReference type="GO" id="GO:0006508">
    <property type="term" value="P:proteolysis"/>
    <property type="evidence" value="ECO:0007669"/>
    <property type="project" value="UniProtKB-KW"/>
</dbReference>
<organism evidence="20 21">
    <name type="scientific">Bifiguratus adelaidae</name>
    <dbReference type="NCBI Taxonomy" id="1938954"/>
    <lineage>
        <taxon>Eukaryota</taxon>
        <taxon>Fungi</taxon>
        <taxon>Fungi incertae sedis</taxon>
        <taxon>Mucoromycota</taxon>
        <taxon>Mucoromycotina</taxon>
        <taxon>Endogonomycetes</taxon>
        <taxon>Endogonales</taxon>
        <taxon>Endogonales incertae sedis</taxon>
        <taxon>Bifiguratus</taxon>
    </lineage>
</organism>
<keyword evidence="12" id="KW-0482">Metalloprotease</keyword>
<dbReference type="Pfam" id="PF04253">
    <property type="entry name" value="TFR_dimer"/>
    <property type="match status" value="1"/>
</dbReference>
<dbReference type="FunFam" id="3.50.30.30:FF:000008">
    <property type="entry name" value="Glutamate carboxypeptidase 2"/>
    <property type="match status" value="1"/>
</dbReference>
<evidence type="ECO:0000256" key="16">
    <source>
        <dbReference type="SAM" id="Phobius"/>
    </source>
</evidence>
<dbReference type="Pfam" id="PF04389">
    <property type="entry name" value="Peptidase_M28"/>
    <property type="match status" value="1"/>
</dbReference>
<evidence type="ECO:0000256" key="14">
    <source>
        <dbReference type="ARBA" id="ARBA00023180"/>
    </source>
</evidence>
<feature type="transmembrane region" description="Helical" evidence="16">
    <location>
        <begin position="57"/>
        <end position="78"/>
    </location>
</feature>
<evidence type="ECO:0000259" key="18">
    <source>
        <dbReference type="Pfam" id="PF04253"/>
    </source>
</evidence>
<feature type="region of interest" description="Disordered" evidence="15">
    <location>
        <begin position="273"/>
        <end position="293"/>
    </location>
</feature>
<feature type="domain" description="Peptidase M28" evidence="19">
    <location>
        <begin position="397"/>
        <end position="592"/>
    </location>
</feature>
<dbReference type="Gene3D" id="3.40.630.10">
    <property type="entry name" value="Zn peptidases"/>
    <property type="match status" value="1"/>
</dbReference>
<evidence type="ECO:0000256" key="10">
    <source>
        <dbReference type="ARBA" id="ARBA00022968"/>
    </source>
</evidence>
<evidence type="ECO:0000256" key="3">
    <source>
        <dbReference type="ARBA" id="ARBA00005634"/>
    </source>
</evidence>
<dbReference type="GO" id="GO:0008237">
    <property type="term" value="F:metallopeptidase activity"/>
    <property type="evidence" value="ECO:0007669"/>
    <property type="project" value="UniProtKB-KW"/>
</dbReference>
<evidence type="ECO:0000256" key="7">
    <source>
        <dbReference type="ARBA" id="ARBA00022723"/>
    </source>
</evidence>
<keyword evidence="7" id="KW-0479">Metal-binding</keyword>
<dbReference type="Pfam" id="PF02225">
    <property type="entry name" value="PA"/>
    <property type="match status" value="1"/>
</dbReference>
<dbReference type="Gene3D" id="1.20.930.40">
    <property type="entry name" value="Transferrin receptor-like, dimerisation domain"/>
    <property type="match status" value="1"/>
</dbReference>
<dbReference type="CDD" id="cd02121">
    <property type="entry name" value="PA_GCPII_like"/>
    <property type="match status" value="1"/>
</dbReference>
<dbReference type="InterPro" id="IPR007484">
    <property type="entry name" value="Peptidase_M28"/>
</dbReference>
<feature type="domain" description="PA" evidence="17">
    <location>
        <begin position="207"/>
        <end position="287"/>
    </location>
</feature>
<keyword evidence="5" id="KW-0645">Protease</keyword>
<dbReference type="AlphaFoldDB" id="A0A261XZU9"/>
<evidence type="ECO:0000256" key="11">
    <source>
        <dbReference type="ARBA" id="ARBA00022989"/>
    </source>
</evidence>
<keyword evidence="21" id="KW-1185">Reference proteome</keyword>
<evidence type="ECO:0008006" key="22">
    <source>
        <dbReference type="Google" id="ProtNLM"/>
    </source>
</evidence>
<comment type="cofactor">
    <cofactor evidence="1">
        <name>Zn(2+)</name>
        <dbReference type="ChEBI" id="CHEBI:29105"/>
    </cofactor>
</comment>
<dbReference type="CDD" id="cd08022">
    <property type="entry name" value="M28_PSMA_like"/>
    <property type="match status" value="1"/>
</dbReference>
<evidence type="ECO:0000256" key="13">
    <source>
        <dbReference type="ARBA" id="ARBA00023136"/>
    </source>
</evidence>
<dbReference type="FunFam" id="3.40.630.10:FF:000009">
    <property type="entry name" value="N-acetylated-alpha-linked acidic dipeptidase 2"/>
    <property type="match status" value="1"/>
</dbReference>
<evidence type="ECO:0000313" key="20">
    <source>
        <dbReference type="EMBL" id="OZJ03890.1"/>
    </source>
</evidence>
<dbReference type="SUPFAM" id="SSF47672">
    <property type="entry name" value="Transferrin receptor-like dimerisation domain"/>
    <property type="match status" value="1"/>
</dbReference>
<dbReference type="GO" id="GO:0016020">
    <property type="term" value="C:membrane"/>
    <property type="evidence" value="ECO:0007669"/>
    <property type="project" value="UniProtKB-SubCell"/>
</dbReference>
<dbReference type="Gene3D" id="3.50.30.30">
    <property type="match status" value="1"/>
</dbReference>
<dbReference type="PANTHER" id="PTHR10404:SF46">
    <property type="entry name" value="VACUOLAR PROTEIN SORTING-ASSOCIATED PROTEIN 70"/>
    <property type="match status" value="1"/>
</dbReference>
<protein>
    <recommendedName>
        <fullName evidence="22">Zn-dependent exopeptidase</fullName>
    </recommendedName>
</protein>
<dbReference type="SUPFAM" id="SSF52025">
    <property type="entry name" value="PA domain"/>
    <property type="match status" value="1"/>
</dbReference>
<proteinExistence type="inferred from homology"/>
<keyword evidence="8" id="KW-0378">Hydrolase</keyword>
<evidence type="ECO:0000256" key="9">
    <source>
        <dbReference type="ARBA" id="ARBA00022833"/>
    </source>
</evidence>
<dbReference type="OrthoDB" id="5841748at2759"/>
<dbReference type="InterPro" id="IPR036757">
    <property type="entry name" value="TFR-like_dimer_dom_sf"/>
</dbReference>
<keyword evidence="13 16" id="KW-0472">Membrane</keyword>
<evidence type="ECO:0000256" key="6">
    <source>
        <dbReference type="ARBA" id="ARBA00022692"/>
    </source>
</evidence>
<evidence type="ECO:0000313" key="21">
    <source>
        <dbReference type="Proteomes" id="UP000242875"/>
    </source>
</evidence>
<dbReference type="PANTHER" id="PTHR10404">
    <property type="entry name" value="N-ACETYLATED-ALPHA-LINKED ACIDIC DIPEPTIDASE"/>
    <property type="match status" value="1"/>
</dbReference>
<evidence type="ECO:0000259" key="19">
    <source>
        <dbReference type="Pfam" id="PF04389"/>
    </source>
</evidence>
<dbReference type="InterPro" id="IPR007365">
    <property type="entry name" value="TFR-like_dimer_dom"/>
</dbReference>
<evidence type="ECO:0000256" key="2">
    <source>
        <dbReference type="ARBA" id="ARBA00004606"/>
    </source>
</evidence>
<evidence type="ECO:0000256" key="4">
    <source>
        <dbReference type="ARBA" id="ARBA00022645"/>
    </source>
</evidence>
<feature type="compositionally biased region" description="Basic residues" evidence="15">
    <location>
        <begin position="706"/>
        <end position="717"/>
    </location>
</feature>
<keyword evidence="10" id="KW-0735">Signal-anchor</keyword>
<dbReference type="GO" id="GO:0004180">
    <property type="term" value="F:carboxypeptidase activity"/>
    <property type="evidence" value="ECO:0007669"/>
    <property type="project" value="UniProtKB-KW"/>
</dbReference>
<reference evidence="20 21" key="1">
    <citation type="journal article" date="2017" name="Mycologia">
        <title>Bifiguratus adelaidae, gen. et sp. nov., a new member of Mucoromycotina in endophytic and soil-dwelling habitats.</title>
        <authorList>
            <person name="Torres-Cruz T.J."/>
            <person name="Billingsley Tobias T.L."/>
            <person name="Almatruk M."/>
            <person name="Hesse C."/>
            <person name="Kuske C.R."/>
            <person name="Desiro A."/>
            <person name="Benucci G.M."/>
            <person name="Bonito G."/>
            <person name="Stajich J.E."/>
            <person name="Dunlap C."/>
            <person name="Arnold A.E."/>
            <person name="Porras-Alfaro A."/>
        </authorList>
    </citation>
    <scope>NUCLEOTIDE SEQUENCE [LARGE SCALE GENOMIC DNA]</scope>
    <source>
        <strain evidence="20 21">AZ0501</strain>
    </source>
</reference>
<evidence type="ECO:0000256" key="1">
    <source>
        <dbReference type="ARBA" id="ARBA00001947"/>
    </source>
</evidence>
<comment type="caution">
    <text evidence="20">The sequence shown here is derived from an EMBL/GenBank/DDBJ whole genome shotgun (WGS) entry which is preliminary data.</text>
</comment>
<comment type="subcellular location">
    <subcellularLocation>
        <location evidence="2">Membrane</location>
        <topology evidence="2">Single-pass type II membrane protein</topology>
    </subcellularLocation>
</comment>
<evidence type="ECO:0000256" key="12">
    <source>
        <dbReference type="ARBA" id="ARBA00023049"/>
    </source>
</evidence>
<dbReference type="EMBL" id="MVBO01000064">
    <property type="protein sequence ID" value="OZJ03890.1"/>
    <property type="molecule type" value="Genomic_DNA"/>
</dbReference>
<feature type="domain" description="Transferrin receptor-like dimerisation" evidence="18">
    <location>
        <begin position="665"/>
        <end position="815"/>
    </location>
</feature>
<keyword evidence="11 16" id="KW-1133">Transmembrane helix</keyword>
<accession>A0A261XZU9</accession>
<dbReference type="SUPFAM" id="SSF53187">
    <property type="entry name" value="Zn-dependent exopeptidases"/>
    <property type="match status" value="1"/>
</dbReference>
<comment type="similarity">
    <text evidence="3">Belongs to the peptidase M28 family. M28B subfamily.</text>
</comment>
<dbReference type="InterPro" id="IPR003137">
    <property type="entry name" value="PA_domain"/>
</dbReference>
<dbReference type="GO" id="GO:0046872">
    <property type="term" value="F:metal ion binding"/>
    <property type="evidence" value="ECO:0007669"/>
    <property type="project" value="UniProtKB-KW"/>
</dbReference>
<sequence>MPLFNRGEAGESGEFRSEPFYQRWWNAIVGEGRIRLAGGDEELDENSQHRRRIIRNVLLGILVVILVAVIAGVVAHFVRKNERHHNRSWVSRREAIDLLLNTPSNDSIREYLYKYTSEAHTAGTEGDKATAEWTKDKFIEFGIEDTIIETYYPLLNYPKYRRVAIVDGPKSLQYEAKLREDVVDEDATSKDNDAVPTFHGYSASGNVTGPVVYVNYGRLEDFQTLSALGVDFNGTIALVRYGGVFRGLKVRAAEQFGCVGVLVYSDPIDDGPIGKGPDAESYPKGPWRSPSSVQRGSVQYLSIRAGDPLTPGFPALKDAKRIKREDSDMVPQIPSLPISWEDAVPLFKAMEGHGLPAALMGPDWTGGLEEILYFSGPSKANVNLVNDVEDKVTPIWNVIGRIEGTVEKDRALVIGNHRDAWVYGAVDPNSGSAAMLDLVRTLGVLLKKGWKPRRTIVIASWDAEEYGLVGSTEWVEDHADWLRKECVAYINVDSAVSGPHFDASASPSLKKLLFDVTARVQDPHKENGTTVYDSWLAQSQGPLPIGDDAKPKVGILGAGSDFVPFLDFIGVTTVDLGFGGDYGVYHSNYDSFHWMEKFGDPDFKYHQALTQIWGLMVLELSSNPILPIEPSQYAHDLVDYTDDLKTLAAPGVQGIEEDVEASEALKFKKLRKAIEGLHDVASQVDTEKSKLRKALSKIWKKRKEHRHRHWHHAPKSARPHDKLDRKTREKARRIFGKVKDMNDRLFQMERGFIDPEGIKGRDWYKHVVYAPGLWAGYGAVTFPTIGEPIEKGDWKEVARAEERVADHIQKASKYLSGDNDDDDEDDESVNLVDIDMLEDVELWTSSV</sequence>
<feature type="region of interest" description="Disordered" evidence="15">
    <location>
        <begin position="706"/>
        <end position="726"/>
    </location>
</feature>
<name>A0A261XZU9_9FUNG</name>
<keyword evidence="14" id="KW-0325">Glycoprotein</keyword>
<dbReference type="InterPro" id="IPR039373">
    <property type="entry name" value="Peptidase_M28B"/>
</dbReference>
<gene>
    <name evidence="20" type="ORF">BZG36_03958</name>
</gene>
<dbReference type="Proteomes" id="UP000242875">
    <property type="component" value="Unassembled WGS sequence"/>
</dbReference>
<evidence type="ECO:0000256" key="15">
    <source>
        <dbReference type="SAM" id="MobiDB-lite"/>
    </source>
</evidence>
<keyword evidence="6 16" id="KW-0812">Transmembrane</keyword>
<keyword evidence="4" id="KW-0121">Carboxypeptidase</keyword>
<evidence type="ECO:0000256" key="8">
    <source>
        <dbReference type="ARBA" id="ARBA00022801"/>
    </source>
</evidence>
<dbReference type="InterPro" id="IPR046450">
    <property type="entry name" value="PA_dom_sf"/>
</dbReference>